<evidence type="ECO:0000256" key="2">
    <source>
        <dbReference type="ARBA" id="ARBA00023034"/>
    </source>
</evidence>
<keyword evidence="6" id="KW-1185">Reference proteome</keyword>
<dbReference type="AlphaFoldDB" id="A0A8J3C977"/>
<dbReference type="Proteomes" id="UP000656042">
    <property type="component" value="Unassembled WGS sequence"/>
</dbReference>
<dbReference type="GO" id="GO:0012505">
    <property type="term" value="C:endomembrane system"/>
    <property type="evidence" value="ECO:0007669"/>
    <property type="project" value="UniProtKB-ARBA"/>
</dbReference>
<keyword evidence="4" id="KW-0472">Membrane</keyword>
<reference evidence="5" key="1">
    <citation type="journal article" date="2014" name="Int. J. Syst. Evol. Microbiol.">
        <title>Complete genome sequence of Corynebacterium casei LMG S-19264T (=DSM 44701T), isolated from a smear-ripened cheese.</title>
        <authorList>
            <consortium name="US DOE Joint Genome Institute (JGI-PGF)"/>
            <person name="Walter F."/>
            <person name="Albersmeier A."/>
            <person name="Kalinowski J."/>
            <person name="Ruckert C."/>
        </authorList>
    </citation>
    <scope>NUCLEOTIDE SEQUENCE</scope>
    <source>
        <strain evidence="5">CGMCC 4.7299</strain>
    </source>
</reference>
<organism evidence="5 6">
    <name type="scientific">Mangrovihabitans endophyticus</name>
    <dbReference type="NCBI Taxonomy" id="1751298"/>
    <lineage>
        <taxon>Bacteria</taxon>
        <taxon>Bacillati</taxon>
        <taxon>Actinomycetota</taxon>
        <taxon>Actinomycetes</taxon>
        <taxon>Micromonosporales</taxon>
        <taxon>Micromonosporaceae</taxon>
        <taxon>Mangrovihabitans</taxon>
    </lineage>
</organism>
<name>A0A8J3C977_9ACTN</name>
<dbReference type="Pfam" id="PF05719">
    <property type="entry name" value="GPP34"/>
    <property type="match status" value="1"/>
</dbReference>
<dbReference type="InterPro" id="IPR038261">
    <property type="entry name" value="GPP34-like_sf"/>
</dbReference>
<keyword evidence="3" id="KW-0446">Lipid-binding</keyword>
<dbReference type="EMBL" id="BMMX01000085">
    <property type="protein sequence ID" value="GGL20899.1"/>
    <property type="molecule type" value="Genomic_DNA"/>
</dbReference>
<evidence type="ECO:0000256" key="1">
    <source>
        <dbReference type="ARBA" id="ARBA00004255"/>
    </source>
</evidence>
<comment type="subcellular location">
    <subcellularLocation>
        <location evidence="1">Golgi apparatus membrane</location>
        <topology evidence="1">Peripheral membrane protein</topology>
        <orientation evidence="1">Cytoplasmic side</orientation>
    </subcellularLocation>
</comment>
<evidence type="ECO:0000313" key="6">
    <source>
        <dbReference type="Proteomes" id="UP000656042"/>
    </source>
</evidence>
<dbReference type="GO" id="GO:0070273">
    <property type="term" value="F:phosphatidylinositol-4-phosphate binding"/>
    <property type="evidence" value="ECO:0007669"/>
    <property type="project" value="InterPro"/>
</dbReference>
<dbReference type="GO" id="GO:0005737">
    <property type="term" value="C:cytoplasm"/>
    <property type="evidence" value="ECO:0007669"/>
    <property type="project" value="UniProtKB-ARBA"/>
</dbReference>
<evidence type="ECO:0000313" key="5">
    <source>
        <dbReference type="EMBL" id="GGL20899.1"/>
    </source>
</evidence>
<evidence type="ECO:0000256" key="3">
    <source>
        <dbReference type="ARBA" id="ARBA00023121"/>
    </source>
</evidence>
<gene>
    <name evidence="5" type="ORF">GCM10012284_64500</name>
</gene>
<keyword evidence="2" id="KW-0333">Golgi apparatus</keyword>
<sequence length="257" mass="28113">MATYRTGPAAGPAPRREAGLPLHAQLYLIGHDDDTGRAHLREPCLAAGLAGALLLELVFARHVVIGWVWDGFHQRWQPRPGCLGILQPAPAGSPLLDAALATTHRVIHADPDGGHLRTWVQSFAAADCYPRVRAAMITAGLVRTVRRRRYAGLITTDTHQIVDTAYTTRARTYVRDAVACLEPGPYQPPTPPTDTTVALCGLITALGLTEYLYRNQTNRDLDRWLRLVVNRHHHPAITTMIHTVDAVRGDLAVAAMA</sequence>
<reference evidence="5" key="2">
    <citation type="submission" date="2020-09" db="EMBL/GenBank/DDBJ databases">
        <authorList>
            <person name="Sun Q."/>
            <person name="Zhou Y."/>
        </authorList>
    </citation>
    <scope>NUCLEOTIDE SEQUENCE</scope>
    <source>
        <strain evidence="5">CGMCC 4.7299</strain>
    </source>
</reference>
<dbReference type="Gene3D" id="1.10.3630.10">
    <property type="entry name" value="yeast vps74-n-term truncation variant domain like"/>
    <property type="match status" value="1"/>
</dbReference>
<dbReference type="InterPro" id="IPR008628">
    <property type="entry name" value="GPP34-like"/>
</dbReference>
<dbReference type="RefSeq" id="WP_189083134.1">
    <property type="nucleotide sequence ID" value="NZ_BMMX01000085.1"/>
</dbReference>
<comment type="caution">
    <text evidence="5">The sequence shown here is derived from an EMBL/GenBank/DDBJ whole genome shotgun (WGS) entry which is preliminary data.</text>
</comment>
<accession>A0A8J3C977</accession>
<protein>
    <recommendedName>
        <fullName evidence="7">Golgi phosphoprotein 3 (GPP34)</fullName>
    </recommendedName>
</protein>
<evidence type="ECO:0008006" key="7">
    <source>
        <dbReference type="Google" id="ProtNLM"/>
    </source>
</evidence>
<evidence type="ECO:0000256" key="4">
    <source>
        <dbReference type="ARBA" id="ARBA00023136"/>
    </source>
</evidence>
<proteinExistence type="predicted"/>